<dbReference type="Pfam" id="PF00881">
    <property type="entry name" value="Nitroreductase"/>
    <property type="match status" value="1"/>
</dbReference>
<gene>
    <name evidence="2" type="ORF">GF359_03295</name>
</gene>
<dbReference type="PANTHER" id="PTHR43745">
    <property type="entry name" value="NITROREDUCTASE MJ1384-RELATED"/>
    <property type="match status" value="1"/>
</dbReference>
<dbReference type="EMBL" id="WJKJ01000104">
    <property type="protein sequence ID" value="MBD3364220.1"/>
    <property type="molecule type" value="Genomic_DNA"/>
</dbReference>
<evidence type="ECO:0000313" key="3">
    <source>
        <dbReference type="Proteomes" id="UP000630660"/>
    </source>
</evidence>
<reference evidence="2" key="1">
    <citation type="submission" date="2019-11" db="EMBL/GenBank/DDBJ databases">
        <title>Microbial mats filling the niche in hypersaline microbial mats.</title>
        <authorList>
            <person name="Wong H.L."/>
            <person name="Macleod F.I."/>
            <person name="White R.A. III"/>
            <person name="Burns B.P."/>
        </authorList>
    </citation>
    <scope>NUCLEOTIDE SEQUENCE</scope>
    <source>
        <strain evidence="2">Bin_327</strain>
    </source>
</reference>
<protein>
    <submittedName>
        <fullName evidence="2">Nitroreductase</fullName>
    </submittedName>
</protein>
<proteinExistence type="predicted"/>
<dbReference type="CDD" id="cd02142">
    <property type="entry name" value="McbC_SagB-like_oxidoreductase"/>
    <property type="match status" value="1"/>
</dbReference>
<comment type="caution">
    <text evidence="2">The sequence shown here is derived from an EMBL/GenBank/DDBJ whole genome shotgun (WGS) entry which is preliminary data.</text>
</comment>
<dbReference type="Gene3D" id="3.40.109.10">
    <property type="entry name" value="NADH Oxidase"/>
    <property type="match status" value="1"/>
</dbReference>
<evidence type="ECO:0000313" key="2">
    <source>
        <dbReference type="EMBL" id="MBD3364220.1"/>
    </source>
</evidence>
<dbReference type="InterPro" id="IPR029479">
    <property type="entry name" value="Nitroreductase"/>
</dbReference>
<dbReference type="InterPro" id="IPR052544">
    <property type="entry name" value="Bacteriocin_Proc_Enz"/>
</dbReference>
<dbReference type="AlphaFoldDB" id="A0A9D5K8V0"/>
<dbReference type="PANTHER" id="PTHR43745:SF2">
    <property type="entry name" value="NITROREDUCTASE MJ1384-RELATED"/>
    <property type="match status" value="1"/>
</dbReference>
<dbReference type="InterPro" id="IPR000415">
    <property type="entry name" value="Nitroreductase-like"/>
</dbReference>
<organism evidence="2 3">
    <name type="scientific">candidate division WOR-3 bacterium</name>
    <dbReference type="NCBI Taxonomy" id="2052148"/>
    <lineage>
        <taxon>Bacteria</taxon>
        <taxon>Bacteria division WOR-3</taxon>
    </lineage>
</organism>
<dbReference type="SUPFAM" id="SSF55469">
    <property type="entry name" value="FMN-dependent nitroreductase-like"/>
    <property type="match status" value="1"/>
</dbReference>
<evidence type="ECO:0000259" key="1">
    <source>
        <dbReference type="Pfam" id="PF00881"/>
    </source>
</evidence>
<accession>A0A9D5K8V0</accession>
<sequence length="249" mass="28472">MRINTYSFSTPLNLEEQVLNCWTSIPIFFIINEGGYVNERFNLPEPLKTGRSIEDCLAERRSIRDFKDNALPNTHLSTLLWATQGISESRRDFRTAPSTGFPLEVFTIQDTGIHQYLPNQHGFQILKTNDVRIELAEICYEQPWVEKAPCSIVICAVPERVLENYDERGWRYIWLEAGHAAQNTLLQAVALNLGAVPVGAFKDEELTRLLDLNKEDKETVPLYIISVGVIDYEALKIKGQDYRSDGEYT</sequence>
<feature type="domain" description="Nitroreductase" evidence="1">
    <location>
        <begin position="58"/>
        <end position="228"/>
    </location>
</feature>
<name>A0A9D5K8V0_UNCW3</name>
<dbReference type="GO" id="GO:0016491">
    <property type="term" value="F:oxidoreductase activity"/>
    <property type="evidence" value="ECO:0007669"/>
    <property type="project" value="InterPro"/>
</dbReference>
<dbReference type="Proteomes" id="UP000630660">
    <property type="component" value="Unassembled WGS sequence"/>
</dbReference>